<feature type="transmembrane region" description="Helical" evidence="2">
    <location>
        <begin position="555"/>
        <end position="577"/>
    </location>
</feature>
<dbReference type="eggNOG" id="ENOG502SKIS">
    <property type="taxonomic scope" value="Eukaryota"/>
</dbReference>
<gene>
    <name evidence="4" type="ORF">IMG5_139660</name>
</gene>
<feature type="domain" description="PAS" evidence="3">
    <location>
        <begin position="51"/>
        <end position="95"/>
    </location>
</feature>
<dbReference type="EC" id="2.4.1.69" evidence="4"/>
<evidence type="ECO:0000259" key="3">
    <source>
        <dbReference type="PROSITE" id="PS50112"/>
    </source>
</evidence>
<organism evidence="4 5">
    <name type="scientific">Ichthyophthirius multifiliis</name>
    <name type="common">White spot disease agent</name>
    <name type="synonym">Ich</name>
    <dbReference type="NCBI Taxonomy" id="5932"/>
    <lineage>
        <taxon>Eukaryota</taxon>
        <taxon>Sar</taxon>
        <taxon>Alveolata</taxon>
        <taxon>Ciliophora</taxon>
        <taxon>Intramacronucleata</taxon>
        <taxon>Oligohymenophorea</taxon>
        <taxon>Hymenostomatida</taxon>
        <taxon>Ophryoglenina</taxon>
        <taxon>Ichthyophthirius</taxon>
    </lineage>
</organism>
<dbReference type="SUPFAM" id="SSF55785">
    <property type="entry name" value="PYP-like sensor domain (PAS domain)"/>
    <property type="match status" value="1"/>
</dbReference>
<dbReference type="AlphaFoldDB" id="G0QX91"/>
<keyword evidence="4" id="KW-0328">Glycosyltransferase</keyword>
<dbReference type="InterPro" id="IPR052994">
    <property type="entry name" value="Tiny_macrocysts_regulators"/>
</dbReference>
<dbReference type="RefSeq" id="XP_004031399.1">
    <property type="nucleotide sequence ID" value="XM_004031351.1"/>
</dbReference>
<dbReference type="InterPro" id="IPR035965">
    <property type="entry name" value="PAS-like_dom_sf"/>
</dbReference>
<keyword evidence="2" id="KW-1133">Transmembrane helix</keyword>
<sequence>MQRNNGKYGIENRKNDQIFDYSNEPRPYIIAQKRKTQQTTIQNINMLFSVLFGYQRDEIIGKDLSLILPNIISIYHESLVNKMLENIYVTTLESNYFNREQKNFAKNKNGYIFPILYNVRPITEDFQKFFVVFEADVQTKNTVFIFTNELNLITDISQSAINIFDLTSQIFKKQNIQMNISQIIQNWDQDKYLFINKQKEFRLNNQSFICRTEKIELPVNKKDINNQIKQNKNSIKKNTIINNNKNQISTNNINNNNDNINNFIQDDYNFCYQLVGYSFQIDKVQENKIERKLHISVKSVPSTNNINSQQNNSDNNNLYSPEIIKNNYNQQYKQIQDQQNSQYSLQLIPQENIQPYDNNQHYNNNQYQNINNNQNQNDNQPSNQNLSQNNIQHQNDYLQKFIIEFYKTSNQDDYYENEDIVSQQQQFQQEQPRVFAEYCQNIKTKRLINNKIENIFNENYLVDSVLEKTYIYIIKPKQKKDSDENENSIFQNQSGDIYESKEEYQIFNQKNSQNIIIKVLNTEHKVKYLQKNINILPSIYLYFFNKKNKKHQSILIFKTINICWLIFTLAISTFQFFSCKQIFKQYKLNVDVITKINQRVMYCNQIVSLVLNMELLSQNYINQDYYQTDAMKQQLNISIQAVSDIINDLNQQQYDIFINSFKRDLQMRIYNKYYESGYQMETIDYLNSISVVNQKYIYKQLTKKQQIFQEGQFNTIVDNYYNNIYITLQDLSEHVNNIIIKDLDQLNIGVIISIVSLSIISIISVIFITSMTLLIKDQKENILFLFLDIPLKHVDYLYQHCDGFLKNYTSIKELIQKNENQDQESSDDEQNEYNNYIQTYNYLSDNNLNDEEIQSQEELMKKRKKQQKIIKRKNLKDLNNYFQNI</sequence>
<dbReference type="Gene3D" id="3.30.450.20">
    <property type="entry name" value="PAS domain"/>
    <property type="match status" value="1"/>
</dbReference>
<feature type="region of interest" description="Disordered" evidence="1">
    <location>
        <begin position="355"/>
        <end position="388"/>
    </location>
</feature>
<proteinExistence type="predicted"/>
<dbReference type="Proteomes" id="UP000008983">
    <property type="component" value="Unassembled WGS sequence"/>
</dbReference>
<dbReference type="GO" id="GO:0008107">
    <property type="term" value="F:galactoside 2-alpha-L-fucosyltransferase activity"/>
    <property type="evidence" value="ECO:0007669"/>
    <property type="project" value="UniProtKB-EC"/>
</dbReference>
<dbReference type="InParanoid" id="G0QX91"/>
<evidence type="ECO:0000313" key="5">
    <source>
        <dbReference type="Proteomes" id="UP000008983"/>
    </source>
</evidence>
<dbReference type="OMA" id="DKNHNHK"/>
<keyword evidence="5" id="KW-1185">Reference proteome</keyword>
<dbReference type="EMBL" id="GL984045">
    <property type="protein sequence ID" value="EGR30163.1"/>
    <property type="molecule type" value="Genomic_DNA"/>
</dbReference>
<keyword evidence="2" id="KW-0472">Membrane</keyword>
<dbReference type="InterPro" id="IPR000014">
    <property type="entry name" value="PAS"/>
</dbReference>
<evidence type="ECO:0000256" key="2">
    <source>
        <dbReference type="SAM" id="Phobius"/>
    </source>
</evidence>
<reference evidence="4 5" key="1">
    <citation type="submission" date="2011-07" db="EMBL/GenBank/DDBJ databases">
        <authorList>
            <person name="Coyne R."/>
            <person name="Brami D."/>
            <person name="Johnson J."/>
            <person name="Hostetler J."/>
            <person name="Hannick L."/>
            <person name="Clark T."/>
            <person name="Cassidy-Hanley D."/>
            <person name="Inman J."/>
        </authorList>
    </citation>
    <scope>NUCLEOTIDE SEQUENCE [LARGE SCALE GENOMIC DNA]</scope>
    <source>
        <strain evidence="4 5">G5</strain>
    </source>
</reference>
<evidence type="ECO:0000256" key="1">
    <source>
        <dbReference type="SAM" id="MobiDB-lite"/>
    </source>
</evidence>
<dbReference type="GeneID" id="14906276"/>
<evidence type="ECO:0000313" key="4">
    <source>
        <dbReference type="EMBL" id="EGR30163.1"/>
    </source>
</evidence>
<keyword evidence="2" id="KW-0812">Transmembrane</keyword>
<name>G0QX91_ICHMU</name>
<dbReference type="PANTHER" id="PTHR31600:SF2">
    <property type="entry name" value="GAMETE ENRICHED GENE 10 PROTEIN-RELATED"/>
    <property type="match status" value="1"/>
</dbReference>
<feature type="compositionally biased region" description="Low complexity" evidence="1">
    <location>
        <begin position="304"/>
        <end position="321"/>
    </location>
</feature>
<dbReference type="STRING" id="857967.G0QX91"/>
<feature type="region of interest" description="Disordered" evidence="1">
    <location>
        <begin position="302"/>
        <end position="321"/>
    </location>
</feature>
<dbReference type="PANTHER" id="PTHR31600">
    <property type="entry name" value="TINY MACROCYSTS PROTEIN B-RELATED"/>
    <property type="match status" value="1"/>
</dbReference>
<keyword evidence="4" id="KW-0808">Transferase</keyword>
<protein>
    <submittedName>
        <fullName evidence="4">PAS domain S-box family protein</fullName>
        <ecNumber evidence="4">2.4.1.69</ecNumber>
    </submittedName>
</protein>
<dbReference type="OrthoDB" id="325984at2759"/>
<dbReference type="NCBIfam" id="TIGR00229">
    <property type="entry name" value="sensory_box"/>
    <property type="match status" value="1"/>
</dbReference>
<accession>G0QX91</accession>
<dbReference type="PROSITE" id="PS50112">
    <property type="entry name" value="PAS"/>
    <property type="match status" value="1"/>
</dbReference>
<feature type="transmembrane region" description="Helical" evidence="2">
    <location>
        <begin position="748"/>
        <end position="775"/>
    </location>
</feature>